<feature type="region of interest" description="Disordered" evidence="1">
    <location>
        <begin position="30"/>
        <end position="125"/>
    </location>
</feature>
<reference evidence="3 4" key="1">
    <citation type="journal article" date="2008" name="Proc. Natl. Acad. Sci. U.S.A.">
        <title>Niche adaptation and genome expansion in the chlorophyll d-producing cyanobacterium Acaryochloris marina.</title>
        <authorList>
            <person name="Swingley W.D."/>
            <person name="Chen M."/>
            <person name="Cheung P.C."/>
            <person name="Conrad A.L."/>
            <person name="Dejesa L.C."/>
            <person name="Hao J."/>
            <person name="Honchak B.M."/>
            <person name="Karbach L.E."/>
            <person name="Kurdoglu A."/>
            <person name="Lahiri S."/>
            <person name="Mastrian S.D."/>
            <person name="Miyashita H."/>
            <person name="Page L."/>
            <person name="Ramakrishna P."/>
            <person name="Satoh S."/>
            <person name="Sattley W.M."/>
            <person name="Shimada Y."/>
            <person name="Taylor H.L."/>
            <person name="Tomo T."/>
            <person name="Tsuchiya T."/>
            <person name="Wang Z.T."/>
            <person name="Raymond J."/>
            <person name="Mimuro M."/>
            <person name="Blankenship R.E."/>
            <person name="Touchman J.W."/>
        </authorList>
    </citation>
    <scope>NUCLEOTIDE SEQUENCE [LARGE SCALE GENOMIC DNA]</scope>
    <source>
        <strain evidence="4">MBIC 11017</strain>
    </source>
</reference>
<feature type="signal peptide" evidence="2">
    <location>
        <begin position="1"/>
        <end position="27"/>
    </location>
</feature>
<evidence type="ECO:0000256" key="2">
    <source>
        <dbReference type="SAM" id="SignalP"/>
    </source>
</evidence>
<dbReference type="OrthoDB" id="6221043at2"/>
<protein>
    <recommendedName>
        <fullName evidence="5">POLO box domain-containing protein</fullName>
    </recommendedName>
</protein>
<gene>
    <name evidence="3" type="ordered locus">AM1_2327</name>
</gene>
<dbReference type="AlphaFoldDB" id="B0C236"/>
<evidence type="ECO:0000313" key="3">
    <source>
        <dbReference type="EMBL" id="ABW27337.1"/>
    </source>
</evidence>
<proteinExistence type="predicted"/>
<dbReference type="EMBL" id="CP000828">
    <property type="protein sequence ID" value="ABW27337.1"/>
    <property type="molecule type" value="Genomic_DNA"/>
</dbReference>
<keyword evidence="4" id="KW-1185">Reference proteome</keyword>
<dbReference type="Proteomes" id="UP000000268">
    <property type="component" value="Chromosome"/>
</dbReference>
<dbReference type="SUPFAM" id="SSF50685">
    <property type="entry name" value="Barwin-like endoglucanases"/>
    <property type="match status" value="1"/>
</dbReference>
<dbReference type="STRING" id="329726.AM1_2327"/>
<organism evidence="3 4">
    <name type="scientific">Acaryochloris marina (strain MBIC 11017)</name>
    <dbReference type="NCBI Taxonomy" id="329726"/>
    <lineage>
        <taxon>Bacteria</taxon>
        <taxon>Bacillati</taxon>
        <taxon>Cyanobacteriota</taxon>
        <taxon>Cyanophyceae</taxon>
        <taxon>Acaryochloridales</taxon>
        <taxon>Acaryochloridaceae</taxon>
        <taxon>Acaryochloris</taxon>
    </lineage>
</organism>
<keyword evidence="2" id="KW-0732">Signal</keyword>
<dbReference type="eggNOG" id="COG2821">
    <property type="taxonomic scope" value="Bacteria"/>
</dbReference>
<feature type="compositionally biased region" description="Low complexity" evidence="1">
    <location>
        <begin position="32"/>
        <end position="60"/>
    </location>
</feature>
<evidence type="ECO:0000313" key="4">
    <source>
        <dbReference type="Proteomes" id="UP000000268"/>
    </source>
</evidence>
<dbReference type="HOGENOM" id="CLU_045932_0_0_3"/>
<sequence>MRLFLPFKVQLHLLVLTLFLSTLSSCAERETQSQTSAPPSQSTAEKTESSLSSQDAASWSIILTDPEESPQTSSPSSIGAPDSSPQAPASPSRLKPGKTGQPQKTKPQGQAAPKRNTRKQKVAFSRTPYAVIDEAKKDQFNVTGEQIFSNSTLPNHQVDFNEADLLAVLINVKTYFESHSQNDSTALREGILGTGGVTVQDIQDTLAFMINTLEQDIALQRPSRLKDPNFLNTHFQVVKWQPYNPQQPDQNQLRITKYAVFAHQGSRTKTAEFDTPIYQLKPEYAVDKFFQNYSKQEVLTGIYETGGKEQGKVTPLAYLTRQGLEDALLQGTILIRFGDGSSAYFNVDRNNGIAYVRGQPQREQKRYWYFKQVDAIKGYGPKTAKIAVRPGVTFAGDVLNIGLGKIIMLEHNTGGTQQLNMGVLADTGGAFLPNLYQLDFLAGVFPSHDQFKQHISTLPAYANAYILIKKKS</sequence>
<evidence type="ECO:0008006" key="5">
    <source>
        <dbReference type="Google" id="ProtNLM"/>
    </source>
</evidence>
<feature type="compositionally biased region" description="Low complexity" evidence="1">
    <location>
        <begin position="69"/>
        <end position="92"/>
    </location>
</feature>
<feature type="chain" id="PRO_5002748244" description="POLO box domain-containing protein" evidence="2">
    <location>
        <begin position="28"/>
        <end position="472"/>
    </location>
</feature>
<dbReference type="RefSeq" id="WP_012162811.1">
    <property type="nucleotide sequence ID" value="NC_009925.1"/>
</dbReference>
<evidence type="ECO:0000256" key="1">
    <source>
        <dbReference type="SAM" id="MobiDB-lite"/>
    </source>
</evidence>
<dbReference type="KEGG" id="amr:AM1_2327"/>
<accession>B0C236</accession>
<dbReference type="PROSITE" id="PS51257">
    <property type="entry name" value="PROKAR_LIPOPROTEIN"/>
    <property type="match status" value="1"/>
</dbReference>
<dbReference type="InterPro" id="IPR036908">
    <property type="entry name" value="RlpA-like_sf"/>
</dbReference>
<name>B0C236_ACAM1</name>